<proteinExistence type="predicted"/>
<dbReference type="EMBL" id="JBEGDP010000010">
    <property type="protein sequence ID" value="MEQ7847751.1"/>
    <property type="molecule type" value="Genomic_DNA"/>
</dbReference>
<sequence length="204" mass="22270">MDLTKALAPKSDQLDFADLEGSAPQIFTISKVAENGSELADQQPVNITLEEFPRVWRPAKSMLRVLADNWGKDVSVWIGRRVELYGDPNVYFGKEKRGGTRISRLSHIRSRKSTLVNPRGGKGAYWSVEPLPDAPTPPKPDPNLLDTSSDLAKQMYAAIKGSDIPQVEVMVWISNVIGRDVDETKQMTPDEAGQVIAALGGGAA</sequence>
<organism evidence="1 2">
    <name type="scientific">Nocardioides kribbensis</name>
    <dbReference type="NCBI Taxonomy" id="305517"/>
    <lineage>
        <taxon>Bacteria</taxon>
        <taxon>Bacillati</taxon>
        <taxon>Actinomycetota</taxon>
        <taxon>Actinomycetes</taxon>
        <taxon>Propionibacteriales</taxon>
        <taxon>Nocardioidaceae</taxon>
        <taxon>Nocardioides</taxon>
    </lineage>
</organism>
<gene>
    <name evidence="1" type="ORF">V6R90_10710</name>
</gene>
<dbReference type="Proteomes" id="UP001482520">
    <property type="component" value="Unassembled WGS sequence"/>
</dbReference>
<evidence type="ECO:0000313" key="2">
    <source>
        <dbReference type="Proteomes" id="UP001482520"/>
    </source>
</evidence>
<protein>
    <submittedName>
        <fullName evidence="1">Uncharacterized protein</fullName>
    </submittedName>
</protein>
<reference evidence="1 2" key="1">
    <citation type="submission" date="2024-02" db="EMBL/GenBank/DDBJ databases">
        <title>Full genome sequence of Nocardioides kribbensis.</title>
        <authorList>
            <person name="Poletto B.L."/>
            <person name="Silva G."/>
            <person name="Galante D."/>
            <person name="Campos K.R."/>
            <person name="Santos M.B.N."/>
            <person name="Sacchi C.T."/>
        </authorList>
    </citation>
    <scope>NUCLEOTIDE SEQUENCE [LARGE SCALE GENOMIC DNA]</scope>
    <source>
        <strain evidence="1 2">O4R</strain>
    </source>
</reference>
<name>A0ABV1NZ14_9ACTN</name>
<comment type="caution">
    <text evidence="1">The sequence shown here is derived from an EMBL/GenBank/DDBJ whole genome shotgun (WGS) entry which is preliminary data.</text>
</comment>
<evidence type="ECO:0000313" key="1">
    <source>
        <dbReference type="EMBL" id="MEQ7847751.1"/>
    </source>
</evidence>
<accession>A0ABV1NZ14</accession>
<keyword evidence="2" id="KW-1185">Reference proteome</keyword>
<dbReference type="RefSeq" id="WP_349804668.1">
    <property type="nucleotide sequence ID" value="NZ_JBEGDP010000010.1"/>
</dbReference>